<protein>
    <recommendedName>
        <fullName evidence="10">Protein Wnt</fullName>
    </recommendedName>
</protein>
<dbReference type="InterPro" id="IPR018161">
    <property type="entry name" value="Wnt_CS"/>
</dbReference>
<dbReference type="PANTHER" id="PTHR12027:SF101">
    <property type="entry name" value="PROTEIN WNT-4"/>
    <property type="match status" value="1"/>
</dbReference>
<evidence type="ECO:0000256" key="3">
    <source>
        <dbReference type="ARBA" id="ARBA00022473"/>
    </source>
</evidence>
<dbReference type="GO" id="GO:0045165">
    <property type="term" value="P:cell fate commitment"/>
    <property type="evidence" value="ECO:0007669"/>
    <property type="project" value="TreeGrafter"/>
</dbReference>
<dbReference type="InterPro" id="IPR005817">
    <property type="entry name" value="Wnt"/>
</dbReference>
<keyword evidence="3 10" id="KW-0217">Developmental protein</keyword>
<evidence type="ECO:0000256" key="10">
    <source>
        <dbReference type="RuleBase" id="RU003500"/>
    </source>
</evidence>
<dbReference type="GO" id="GO:0005109">
    <property type="term" value="F:frizzled binding"/>
    <property type="evidence" value="ECO:0007669"/>
    <property type="project" value="TreeGrafter"/>
</dbReference>
<comment type="subcellular location">
    <subcellularLocation>
        <location evidence="1 10">Secreted</location>
        <location evidence="1 10">Extracellular space</location>
        <location evidence="1 10">Extracellular matrix</location>
    </subcellularLocation>
</comment>
<comment type="similarity">
    <text evidence="2 10">Belongs to the Wnt family.</text>
</comment>
<dbReference type="FunFam" id="3.30.2460.20:FF:000001">
    <property type="entry name" value="Wnt homolog"/>
    <property type="match status" value="1"/>
</dbReference>
<evidence type="ECO:0000313" key="12">
    <source>
        <dbReference type="RefSeq" id="XP_036362240.1"/>
    </source>
</evidence>
<proteinExistence type="inferred from homology"/>
<dbReference type="Pfam" id="PF00110">
    <property type="entry name" value="wnt"/>
    <property type="match status" value="1"/>
</dbReference>
<dbReference type="GO" id="GO:0030182">
    <property type="term" value="P:neuron differentiation"/>
    <property type="evidence" value="ECO:0007669"/>
    <property type="project" value="TreeGrafter"/>
</dbReference>
<dbReference type="PANTHER" id="PTHR12027">
    <property type="entry name" value="WNT RELATED"/>
    <property type="match status" value="1"/>
</dbReference>
<reference evidence="12" key="1">
    <citation type="submission" date="2025-08" db="UniProtKB">
        <authorList>
            <consortium name="RefSeq"/>
        </authorList>
    </citation>
    <scope>IDENTIFICATION</scope>
</reference>
<dbReference type="Proteomes" id="UP000515154">
    <property type="component" value="Linkage group LG10"/>
</dbReference>
<evidence type="ECO:0000256" key="7">
    <source>
        <dbReference type="ARBA" id="ARBA00023157"/>
    </source>
</evidence>
<evidence type="ECO:0000256" key="4">
    <source>
        <dbReference type="ARBA" id="ARBA00022525"/>
    </source>
</evidence>
<comment type="function">
    <text evidence="10">Ligand for members of the frizzled family of seven transmembrane receptors.</text>
</comment>
<dbReference type="CDD" id="cd19336">
    <property type="entry name" value="Wnt_Wnt4"/>
    <property type="match status" value="1"/>
</dbReference>
<evidence type="ECO:0000313" key="11">
    <source>
        <dbReference type="Proteomes" id="UP000515154"/>
    </source>
</evidence>
<gene>
    <name evidence="12" type="primary">LOC115216588</name>
</gene>
<dbReference type="KEGG" id="osn:115216588"/>
<evidence type="ECO:0000256" key="9">
    <source>
        <dbReference type="ARBA" id="ARBA00023288"/>
    </source>
</evidence>
<accession>A0A7E6F4L3</accession>
<name>A0A7E6F4L3_9MOLL</name>
<keyword evidence="7" id="KW-1015">Disulfide bond</keyword>
<evidence type="ECO:0000256" key="1">
    <source>
        <dbReference type="ARBA" id="ARBA00004498"/>
    </source>
</evidence>
<dbReference type="GO" id="GO:0060070">
    <property type="term" value="P:canonical Wnt signaling pathway"/>
    <property type="evidence" value="ECO:0007669"/>
    <property type="project" value="TreeGrafter"/>
</dbReference>
<dbReference type="AlphaFoldDB" id="A0A7E6F4L3"/>
<dbReference type="RefSeq" id="XP_036362240.1">
    <property type="nucleotide sequence ID" value="XM_036506347.1"/>
</dbReference>
<dbReference type="InterPro" id="IPR043158">
    <property type="entry name" value="Wnt_C"/>
</dbReference>
<dbReference type="Gene3D" id="3.30.2460.20">
    <property type="match status" value="1"/>
</dbReference>
<sequence length="322" mass="36079">MPSLVSINTEEACDTLVGLVKRQKKICKKNLIMMESVKQGAILAIQECQEQFKSRRWNCSSIESLDSPGNILNKATRESAFVYAISSAAVAHTVTRACSSGKMEQCGCDRIVHKNASIESTFIWSGCSDNIAFGSAFSQTFVDAKERRRKINGRSLMNLHNNQAGRKAIENHMKIQCKCHGVSGTCEMRTCWRAIRSFREVGEIIKEKFDGATEVRKKNKGTKKLLVPMNPKFKPHTQEDLVYLIVSPDFCEPLPKVGIPGTHGRLCNLTSKAIDGCDLLCCGRGYRTIQRISDERCNCKFNWCCVVKCLTCSVVIHEFYCL</sequence>
<dbReference type="PROSITE" id="PS00246">
    <property type="entry name" value="WNT1"/>
    <property type="match status" value="1"/>
</dbReference>
<keyword evidence="5" id="KW-0272">Extracellular matrix</keyword>
<organism evidence="11 12">
    <name type="scientific">Octopus sinensis</name>
    <name type="common">East Asian common octopus</name>
    <dbReference type="NCBI Taxonomy" id="2607531"/>
    <lineage>
        <taxon>Eukaryota</taxon>
        <taxon>Metazoa</taxon>
        <taxon>Spiralia</taxon>
        <taxon>Lophotrochozoa</taxon>
        <taxon>Mollusca</taxon>
        <taxon>Cephalopoda</taxon>
        <taxon>Coleoidea</taxon>
        <taxon>Octopodiformes</taxon>
        <taxon>Octopoda</taxon>
        <taxon>Incirrata</taxon>
        <taxon>Octopodidae</taxon>
        <taxon>Octopus</taxon>
    </lineage>
</organism>
<keyword evidence="9" id="KW-0449">Lipoprotein</keyword>
<evidence type="ECO:0000256" key="5">
    <source>
        <dbReference type="ARBA" id="ARBA00022530"/>
    </source>
</evidence>
<keyword evidence="11" id="KW-1185">Reference proteome</keyword>
<evidence type="ECO:0000256" key="2">
    <source>
        <dbReference type="ARBA" id="ARBA00005683"/>
    </source>
</evidence>
<dbReference type="SMART" id="SM00097">
    <property type="entry name" value="WNT1"/>
    <property type="match status" value="1"/>
</dbReference>
<keyword evidence="4" id="KW-0964">Secreted</keyword>
<dbReference type="GO" id="GO:0005125">
    <property type="term" value="F:cytokine activity"/>
    <property type="evidence" value="ECO:0007669"/>
    <property type="project" value="TreeGrafter"/>
</dbReference>
<dbReference type="PRINTS" id="PR01349">
    <property type="entry name" value="WNTPROTEIN"/>
</dbReference>
<evidence type="ECO:0000256" key="6">
    <source>
        <dbReference type="ARBA" id="ARBA00022687"/>
    </source>
</evidence>
<evidence type="ECO:0000256" key="8">
    <source>
        <dbReference type="ARBA" id="ARBA00023180"/>
    </source>
</evidence>
<dbReference type="GO" id="GO:0005615">
    <property type="term" value="C:extracellular space"/>
    <property type="evidence" value="ECO:0007669"/>
    <property type="project" value="TreeGrafter"/>
</dbReference>
<keyword evidence="8" id="KW-0325">Glycoprotein</keyword>
<keyword evidence="6 10" id="KW-0879">Wnt signaling pathway</keyword>